<name>A0A6C0H524_9ZZZZ</name>
<dbReference type="AlphaFoldDB" id="A0A6C0H524"/>
<organism evidence="1">
    <name type="scientific">viral metagenome</name>
    <dbReference type="NCBI Taxonomy" id="1070528"/>
    <lineage>
        <taxon>unclassified sequences</taxon>
        <taxon>metagenomes</taxon>
        <taxon>organismal metagenomes</taxon>
    </lineage>
</organism>
<proteinExistence type="predicted"/>
<protein>
    <submittedName>
        <fullName evidence="1">Uncharacterized protein</fullName>
    </submittedName>
</protein>
<sequence>MILLIFIIILFLLILIYNLINVYREGMENEYKDYDLTLDSDSKCMILAQQNAGNINYLKERIDEMENIQSMVYDLSMNVAELNTEMEGVVQQQIDFAEQLTGGTTPLEISGTTLTDDSTL</sequence>
<accession>A0A6C0H524</accession>
<dbReference type="EMBL" id="MN739880">
    <property type="protein sequence ID" value="QHT75644.1"/>
    <property type="molecule type" value="Genomic_DNA"/>
</dbReference>
<evidence type="ECO:0000313" key="1">
    <source>
        <dbReference type="EMBL" id="QHT75644.1"/>
    </source>
</evidence>
<reference evidence="1" key="1">
    <citation type="journal article" date="2020" name="Nature">
        <title>Giant virus diversity and host interactions through global metagenomics.</title>
        <authorList>
            <person name="Schulz F."/>
            <person name="Roux S."/>
            <person name="Paez-Espino D."/>
            <person name="Jungbluth S."/>
            <person name="Walsh D.A."/>
            <person name="Denef V.J."/>
            <person name="McMahon K.D."/>
            <person name="Konstantinidis K.T."/>
            <person name="Eloe-Fadrosh E.A."/>
            <person name="Kyrpides N.C."/>
            <person name="Woyke T."/>
        </authorList>
    </citation>
    <scope>NUCLEOTIDE SEQUENCE</scope>
    <source>
        <strain evidence="1">GVMAG-M-3300023179-71</strain>
    </source>
</reference>